<dbReference type="Proteomes" id="UP000219522">
    <property type="component" value="Unassembled WGS sequence"/>
</dbReference>
<feature type="transmembrane region" description="Helical" evidence="8">
    <location>
        <begin position="429"/>
        <end position="451"/>
    </location>
</feature>
<evidence type="ECO:0000313" key="11">
    <source>
        <dbReference type="Proteomes" id="UP000219522"/>
    </source>
</evidence>
<dbReference type="SUPFAM" id="SSF103473">
    <property type="entry name" value="MFS general substrate transporter"/>
    <property type="match status" value="1"/>
</dbReference>
<feature type="transmembrane region" description="Helical" evidence="8">
    <location>
        <begin position="82"/>
        <end position="104"/>
    </location>
</feature>
<evidence type="ECO:0000256" key="6">
    <source>
        <dbReference type="ARBA" id="ARBA00023136"/>
    </source>
</evidence>
<evidence type="ECO:0000256" key="7">
    <source>
        <dbReference type="SAM" id="MobiDB-lite"/>
    </source>
</evidence>
<feature type="region of interest" description="Disordered" evidence="7">
    <location>
        <begin position="1"/>
        <end position="36"/>
    </location>
</feature>
<feature type="transmembrane region" description="Helical" evidence="8">
    <location>
        <begin position="271"/>
        <end position="294"/>
    </location>
</feature>
<comment type="subcellular location">
    <subcellularLocation>
        <location evidence="1">Cell membrane</location>
        <topology evidence="1">Multi-pass membrane protein</topology>
    </subcellularLocation>
</comment>
<dbReference type="InterPro" id="IPR020846">
    <property type="entry name" value="MFS_dom"/>
</dbReference>
<evidence type="ECO:0000256" key="8">
    <source>
        <dbReference type="SAM" id="Phobius"/>
    </source>
</evidence>
<feature type="compositionally biased region" description="Polar residues" evidence="7">
    <location>
        <begin position="25"/>
        <end position="35"/>
    </location>
</feature>
<evidence type="ECO:0000313" key="10">
    <source>
        <dbReference type="EMBL" id="SOE64444.1"/>
    </source>
</evidence>
<feature type="transmembrane region" description="Helical" evidence="8">
    <location>
        <begin position="46"/>
        <end position="70"/>
    </location>
</feature>
<accession>A0A7Z7I613</accession>
<feature type="transmembrane region" description="Helical" evidence="8">
    <location>
        <begin position="306"/>
        <end position="325"/>
    </location>
</feature>
<dbReference type="EMBL" id="OCSU01000001">
    <property type="protein sequence ID" value="SOE64444.1"/>
    <property type="molecule type" value="Genomic_DNA"/>
</dbReference>
<reference evidence="10 11" key="1">
    <citation type="submission" date="2017-09" db="EMBL/GenBank/DDBJ databases">
        <authorList>
            <person name="Varghese N."/>
            <person name="Submissions S."/>
        </authorList>
    </citation>
    <scope>NUCLEOTIDE SEQUENCE [LARGE SCALE GENOMIC DNA]</scope>
    <source>
        <strain evidence="10 11">OK806</strain>
    </source>
</reference>
<dbReference type="PANTHER" id="PTHR43045:SF1">
    <property type="entry name" value="SHIKIMATE TRANSPORTER"/>
    <property type="match status" value="1"/>
</dbReference>
<dbReference type="GO" id="GO:0005886">
    <property type="term" value="C:plasma membrane"/>
    <property type="evidence" value="ECO:0007669"/>
    <property type="project" value="UniProtKB-SubCell"/>
</dbReference>
<evidence type="ECO:0000256" key="3">
    <source>
        <dbReference type="ARBA" id="ARBA00022475"/>
    </source>
</evidence>
<keyword evidence="2" id="KW-0813">Transport</keyword>
<feature type="transmembrane region" description="Helical" evidence="8">
    <location>
        <begin position="219"/>
        <end position="236"/>
    </location>
</feature>
<evidence type="ECO:0000256" key="5">
    <source>
        <dbReference type="ARBA" id="ARBA00022989"/>
    </source>
</evidence>
<feature type="transmembrane region" description="Helical" evidence="8">
    <location>
        <begin position="395"/>
        <end position="417"/>
    </location>
</feature>
<organism evidence="10 11">
    <name type="scientific">Caballeronia arationis</name>
    <dbReference type="NCBI Taxonomy" id="1777142"/>
    <lineage>
        <taxon>Bacteria</taxon>
        <taxon>Pseudomonadati</taxon>
        <taxon>Pseudomonadota</taxon>
        <taxon>Betaproteobacteria</taxon>
        <taxon>Burkholderiales</taxon>
        <taxon>Burkholderiaceae</taxon>
        <taxon>Caballeronia</taxon>
    </lineage>
</organism>
<dbReference type="Gene3D" id="1.20.1250.20">
    <property type="entry name" value="MFS general substrate transporter like domains"/>
    <property type="match status" value="2"/>
</dbReference>
<evidence type="ECO:0000259" key="9">
    <source>
        <dbReference type="PROSITE" id="PS50850"/>
    </source>
</evidence>
<keyword evidence="3" id="KW-1003">Cell membrane</keyword>
<evidence type="ECO:0000256" key="2">
    <source>
        <dbReference type="ARBA" id="ARBA00022448"/>
    </source>
</evidence>
<dbReference type="GO" id="GO:0022857">
    <property type="term" value="F:transmembrane transporter activity"/>
    <property type="evidence" value="ECO:0007669"/>
    <property type="project" value="InterPro"/>
</dbReference>
<dbReference type="Pfam" id="PF00083">
    <property type="entry name" value="Sugar_tr"/>
    <property type="match status" value="2"/>
</dbReference>
<feature type="transmembrane region" description="Helical" evidence="8">
    <location>
        <begin position="337"/>
        <end position="356"/>
    </location>
</feature>
<dbReference type="FunFam" id="1.20.1250.20:FF:000001">
    <property type="entry name" value="Dicarboxylate MFS transporter"/>
    <property type="match status" value="1"/>
</dbReference>
<dbReference type="AlphaFoldDB" id="A0A7Z7I613"/>
<protein>
    <submittedName>
        <fullName evidence="10">Predicted arabinose efflux permease, MFS family</fullName>
    </submittedName>
</protein>
<evidence type="ECO:0000256" key="1">
    <source>
        <dbReference type="ARBA" id="ARBA00004651"/>
    </source>
</evidence>
<name>A0A7Z7I613_9BURK</name>
<dbReference type="InterPro" id="IPR005828">
    <property type="entry name" value="MFS_sugar_transport-like"/>
</dbReference>
<keyword evidence="11" id="KW-1185">Reference proteome</keyword>
<gene>
    <name evidence="10" type="ORF">SAMN05446927_2735</name>
</gene>
<keyword evidence="4 8" id="KW-0812">Transmembrane</keyword>
<feature type="transmembrane region" description="Helical" evidence="8">
    <location>
        <begin position="116"/>
        <end position="138"/>
    </location>
</feature>
<keyword evidence="6 8" id="KW-0472">Membrane</keyword>
<dbReference type="PROSITE" id="PS50850">
    <property type="entry name" value="MFS"/>
    <property type="match status" value="1"/>
</dbReference>
<dbReference type="InterPro" id="IPR036259">
    <property type="entry name" value="MFS_trans_sf"/>
</dbReference>
<feature type="domain" description="Major facilitator superfamily (MFS) profile" evidence="9">
    <location>
        <begin position="44"/>
        <end position="456"/>
    </location>
</feature>
<dbReference type="PANTHER" id="PTHR43045">
    <property type="entry name" value="SHIKIMATE TRANSPORTER"/>
    <property type="match status" value="1"/>
</dbReference>
<evidence type="ECO:0000256" key="4">
    <source>
        <dbReference type="ARBA" id="ARBA00022692"/>
    </source>
</evidence>
<proteinExistence type="predicted"/>
<feature type="transmembrane region" description="Helical" evidence="8">
    <location>
        <begin position="362"/>
        <end position="383"/>
    </location>
</feature>
<keyword evidence="5 8" id="KW-1133">Transmembrane helix</keyword>
<comment type="caution">
    <text evidence="10">The sequence shown here is derived from an EMBL/GenBank/DDBJ whole genome shotgun (WGS) entry which is preliminary data.</text>
</comment>
<sequence length="469" mass="50385">MFNHHNKHGDIMTADTLRDDGAPRSATSGASAEDSSGTRHSRKAAIAAWVGSALEYYDFFIYGTVAALVFPKLFFPPGDPTAATFASMATFGVAYAARPLGSFLMGHYGDRLGRKVVMVGTLLLMGVSTFLVGCLPTYQSAGLLAPALLVLLRILQGLSAAGEQAGANSMSFEHAPAHRRGYYTSWTLSGTQGGQVLAPAVVLPLFAWLPEDQLMSWGWRLPFWLSVAVVIVGFVVRRKLEETPAFASEASHGEVPKLPLKVLLSDYRRELLQVFFAALIASIGTTFAVFALSFSRMQVHPISTSTMLWTAIIANFIAVFTIPAWAALSDRVGRRPVFIAGNIGCAIAVIAFLWAITTGSEALVFAVGVLLGGFVFSITNAVWPATYAERFSTQVRLSGMAVGTQFGFAVAGFAPLIESALIGRFNTASWFMPAMFAAAVCLISAISIFSMKETYNVPFDKLGIKKSRL</sequence>
<dbReference type="CDD" id="cd17369">
    <property type="entry name" value="MFS_ShiA_like"/>
    <property type="match status" value="1"/>
</dbReference>